<evidence type="ECO:0000256" key="6">
    <source>
        <dbReference type="ARBA" id="ARBA00023034"/>
    </source>
</evidence>
<feature type="non-terminal residue" evidence="12">
    <location>
        <position position="353"/>
    </location>
</feature>
<evidence type="ECO:0000313" key="12">
    <source>
        <dbReference type="EMBL" id="MBN3289542.1"/>
    </source>
</evidence>
<evidence type="ECO:0000256" key="3">
    <source>
        <dbReference type="ARBA" id="ARBA00005599"/>
    </source>
</evidence>
<name>A0ABS2YS04_POLSE</name>
<keyword evidence="13" id="KW-1185">Reference proteome</keyword>
<accession>A0ABS2YS04</accession>
<sequence>MAGWAGFSEEELRKIQQKDNFVPVSGRGRRPPQVNRNRQQLQRDRALQQIIPKDGNSGILPEQQLFKEKTQPSLRAAPTPSPVQTKEVQKIECQNHEIESVGHSQAPGLPLEKPTEIYVPGEELDQQQVELKEKTRLELLQQEQRLMEEKNKRKKALLAKAIAERSKQTQAEAVKLKKIQKELQTLDDLVSNDIGILRSRIEQASWEYSLARKRYEKAEVEYVTSKLELHKKCDIKEQLTEHLCTIIQQNELRKAKKLEELMMQLELEADEERLELEIEVERLLNEQDAKSKSIVETNEQVHSEETKKDTLTGEQVIIATDSSQGEGNINGKSEHDAQSLKSNVQLKEQIIVG</sequence>
<comment type="subcellular location">
    <subcellularLocation>
        <location evidence="1">Cytoplasm</location>
    </subcellularLocation>
    <subcellularLocation>
        <location evidence="2">Golgi apparatus</location>
    </subcellularLocation>
</comment>
<evidence type="ECO:0000256" key="8">
    <source>
        <dbReference type="ARBA" id="ARBA00032512"/>
    </source>
</evidence>
<dbReference type="RefSeq" id="XP_039591223.1">
    <property type="nucleotide sequence ID" value="XM_039735289.1"/>
</dbReference>
<evidence type="ECO:0000256" key="5">
    <source>
        <dbReference type="ARBA" id="ARBA00022490"/>
    </source>
</evidence>
<dbReference type="EMBL" id="JAAWVN010003621">
    <property type="protein sequence ID" value="MBN3289542.1"/>
    <property type="molecule type" value="Genomic_DNA"/>
</dbReference>
<feature type="coiled-coil region" evidence="10">
    <location>
        <begin position="248"/>
        <end position="286"/>
    </location>
</feature>
<feature type="compositionally biased region" description="Polar residues" evidence="11">
    <location>
        <begin position="320"/>
        <end position="331"/>
    </location>
</feature>
<keyword evidence="5" id="KW-0963">Cytoplasm</keyword>
<feature type="region of interest" description="Disordered" evidence="11">
    <location>
        <begin position="320"/>
        <end position="341"/>
    </location>
</feature>
<feature type="region of interest" description="Disordered" evidence="11">
    <location>
        <begin position="15"/>
        <end position="63"/>
    </location>
</feature>
<protein>
    <recommendedName>
        <fullName evidence="4">RAB6-interacting golgin</fullName>
    </recommendedName>
    <alternativeName>
        <fullName evidence="9">N-terminal kinase-like-binding protein 1</fullName>
    </alternativeName>
    <alternativeName>
        <fullName evidence="8">SCY1-like 1-binding protein 1</fullName>
    </alternativeName>
</protein>
<gene>
    <name evidence="12" type="primary">Gorab</name>
    <name evidence="12" type="ORF">GTO92_0012625</name>
</gene>
<evidence type="ECO:0000256" key="9">
    <source>
        <dbReference type="ARBA" id="ARBA00033032"/>
    </source>
</evidence>
<evidence type="ECO:0000313" key="13">
    <source>
        <dbReference type="Proteomes" id="UP001166052"/>
    </source>
</evidence>
<organism evidence="12 13">
    <name type="scientific">Polypterus senegalus</name>
    <name type="common">Senegal bichir</name>
    <dbReference type="NCBI Taxonomy" id="55291"/>
    <lineage>
        <taxon>Eukaryota</taxon>
        <taxon>Metazoa</taxon>
        <taxon>Chordata</taxon>
        <taxon>Craniata</taxon>
        <taxon>Vertebrata</taxon>
        <taxon>Euteleostomi</taxon>
        <taxon>Actinopterygii</taxon>
        <taxon>Polypteriformes</taxon>
        <taxon>Polypteridae</taxon>
        <taxon>Polypterus</taxon>
    </lineage>
</organism>
<comment type="caution">
    <text evidence="12">The sequence shown here is derived from an EMBL/GenBank/DDBJ whole genome shotgun (WGS) entry which is preliminary data.</text>
</comment>
<comment type="similarity">
    <text evidence="3">Belongs to the GORAB family.</text>
</comment>
<evidence type="ECO:0000256" key="11">
    <source>
        <dbReference type="SAM" id="MobiDB-lite"/>
    </source>
</evidence>
<dbReference type="PANTHER" id="PTHR21470:SF2">
    <property type="entry name" value="RAB6-INTERACTING GOLGIN"/>
    <property type="match status" value="1"/>
</dbReference>
<feature type="compositionally biased region" description="Low complexity" evidence="11">
    <location>
        <begin position="31"/>
        <end position="40"/>
    </location>
</feature>
<dbReference type="GeneID" id="120514755"/>
<keyword evidence="7 10" id="KW-0175">Coiled coil</keyword>
<reference evidence="12" key="1">
    <citation type="journal article" date="2021" name="Cell">
        <title>Tracing the genetic footprints of vertebrate landing in non-teleost ray-finned fishes.</title>
        <authorList>
            <person name="Bi X."/>
            <person name="Wang K."/>
            <person name="Yang L."/>
            <person name="Pan H."/>
            <person name="Jiang H."/>
            <person name="Wei Q."/>
            <person name="Fang M."/>
            <person name="Yu H."/>
            <person name="Zhu C."/>
            <person name="Cai Y."/>
            <person name="He Y."/>
            <person name="Gan X."/>
            <person name="Zeng H."/>
            <person name="Yu D."/>
            <person name="Zhu Y."/>
            <person name="Jiang H."/>
            <person name="Qiu Q."/>
            <person name="Yang H."/>
            <person name="Zhang Y.E."/>
            <person name="Wang W."/>
            <person name="Zhu M."/>
            <person name="He S."/>
            <person name="Zhang G."/>
        </authorList>
    </citation>
    <scope>NUCLEOTIDE SEQUENCE</scope>
    <source>
        <strain evidence="12">Bchr_001</strain>
    </source>
</reference>
<proteinExistence type="inferred from homology"/>
<evidence type="ECO:0000256" key="10">
    <source>
        <dbReference type="SAM" id="Coils"/>
    </source>
</evidence>
<dbReference type="InterPro" id="IPR007033">
    <property type="entry name" value="GORAB"/>
</dbReference>
<dbReference type="Proteomes" id="UP001166052">
    <property type="component" value="Unassembled WGS sequence"/>
</dbReference>
<keyword evidence="6" id="KW-0333">Golgi apparatus</keyword>
<evidence type="ECO:0000256" key="4">
    <source>
        <dbReference type="ARBA" id="ARBA00014130"/>
    </source>
</evidence>
<dbReference type="PANTHER" id="PTHR21470">
    <property type="entry name" value="RAB6-INTERACTING PROTEIN GORAB"/>
    <property type="match status" value="1"/>
</dbReference>
<feature type="coiled-coil region" evidence="10">
    <location>
        <begin position="132"/>
        <end position="160"/>
    </location>
</feature>
<evidence type="ECO:0000256" key="2">
    <source>
        <dbReference type="ARBA" id="ARBA00004555"/>
    </source>
</evidence>
<feature type="non-terminal residue" evidence="12">
    <location>
        <position position="1"/>
    </location>
</feature>
<evidence type="ECO:0000256" key="7">
    <source>
        <dbReference type="ARBA" id="ARBA00023054"/>
    </source>
</evidence>
<evidence type="ECO:0000256" key="1">
    <source>
        <dbReference type="ARBA" id="ARBA00004496"/>
    </source>
</evidence>